<evidence type="ECO:0000313" key="2">
    <source>
        <dbReference type="RefSeq" id="XP_056683649.1"/>
    </source>
</evidence>
<accession>A0ABM3QJW0</accession>
<keyword evidence="1" id="KW-1185">Reference proteome</keyword>
<reference evidence="2 3" key="2">
    <citation type="submission" date="2025-05" db="UniProtKB">
        <authorList>
            <consortium name="RefSeq"/>
        </authorList>
    </citation>
    <scope>IDENTIFICATION</scope>
    <source>
        <tissue evidence="2 3">Leaf</tissue>
    </source>
</reference>
<protein>
    <submittedName>
        <fullName evidence="2 3">Topless-related protein 1</fullName>
    </submittedName>
</protein>
<dbReference type="RefSeq" id="XP_056683650.1">
    <property type="nucleotide sequence ID" value="XM_056827672.1"/>
</dbReference>
<evidence type="ECO:0000313" key="3">
    <source>
        <dbReference type="RefSeq" id="XP_056683650.1"/>
    </source>
</evidence>
<gene>
    <name evidence="2 3" type="primary">LOC130460022</name>
</gene>
<organism evidence="1 3">
    <name type="scientific">Spinacia oleracea</name>
    <name type="common">Spinach</name>
    <dbReference type="NCBI Taxonomy" id="3562"/>
    <lineage>
        <taxon>Eukaryota</taxon>
        <taxon>Viridiplantae</taxon>
        <taxon>Streptophyta</taxon>
        <taxon>Embryophyta</taxon>
        <taxon>Tracheophyta</taxon>
        <taxon>Spermatophyta</taxon>
        <taxon>Magnoliopsida</taxon>
        <taxon>eudicotyledons</taxon>
        <taxon>Gunneridae</taxon>
        <taxon>Pentapetalae</taxon>
        <taxon>Caryophyllales</taxon>
        <taxon>Chenopodiaceae</taxon>
        <taxon>Chenopodioideae</taxon>
        <taxon>Anserineae</taxon>
        <taxon>Spinacia</taxon>
    </lineage>
</organism>
<dbReference type="Proteomes" id="UP000813463">
    <property type="component" value="Chromosome 4"/>
</dbReference>
<name>A0ABM3QJW0_SPIOL</name>
<dbReference type="InterPro" id="IPR027728">
    <property type="entry name" value="Topless_fam"/>
</dbReference>
<dbReference type="PANTHER" id="PTHR44083:SF35">
    <property type="entry name" value="TOPLESS-RELATED PROTEIN 4-LIKE ISOFORM X1"/>
    <property type="match status" value="1"/>
</dbReference>
<reference evidence="1" key="1">
    <citation type="journal article" date="2021" name="Nat. Commun.">
        <title>Genomic analyses provide insights into spinach domestication and the genetic basis of agronomic traits.</title>
        <authorList>
            <person name="Cai X."/>
            <person name="Sun X."/>
            <person name="Xu C."/>
            <person name="Sun H."/>
            <person name="Wang X."/>
            <person name="Ge C."/>
            <person name="Zhang Z."/>
            <person name="Wang Q."/>
            <person name="Fei Z."/>
            <person name="Jiao C."/>
            <person name="Wang Q."/>
        </authorList>
    </citation>
    <scope>NUCLEOTIDE SEQUENCE [LARGE SCALE GENOMIC DNA]</scope>
    <source>
        <strain evidence="1">cv. Varoflay</strain>
    </source>
</reference>
<evidence type="ECO:0000313" key="1">
    <source>
        <dbReference type="Proteomes" id="UP000813463"/>
    </source>
</evidence>
<dbReference type="PANTHER" id="PTHR44083">
    <property type="entry name" value="TOPLESS-RELATED PROTEIN 1-RELATED"/>
    <property type="match status" value="1"/>
</dbReference>
<proteinExistence type="predicted"/>
<sequence length="177" mass="18980">MEKTDVKDPNLKQSLESATSQISKLALSNSATGKSSLNSTVGSDTANAGVDIDKKIRALKKKVCDAVTGAKQYTFEGHEPPLYSVCPHHKESIQLNFSTATEGNIKAWLYDNIGSRVDYDVSGHSSTRMAYSADGLRNTPGTMINYQIIVGHESKGGITPTTGDESQGLYSEDCALC</sequence>
<dbReference type="RefSeq" id="XP_056683649.1">
    <property type="nucleotide sequence ID" value="XM_056827671.1"/>
</dbReference>
<dbReference type="GeneID" id="130460022"/>